<keyword evidence="3" id="KW-1185">Reference proteome</keyword>
<protein>
    <recommendedName>
        <fullName evidence="4">Entericidin EcnA/B family protein</fullName>
    </recommendedName>
</protein>
<proteinExistence type="predicted"/>
<accession>A0A1T4QR29</accession>
<evidence type="ECO:0000256" key="1">
    <source>
        <dbReference type="SAM" id="SignalP"/>
    </source>
</evidence>
<sequence length="85" mass="8539">MTAAIIFAPYLKRIKKTSTMKKVFAILAVAGVMAACNSGENKDAAAAAADSARIADSIKAAAAAAAPVDTTHADTTKAAADTTKK</sequence>
<dbReference type="AlphaFoldDB" id="A0A1T4QR29"/>
<evidence type="ECO:0000313" key="2">
    <source>
        <dbReference type="EMBL" id="SKA06155.1"/>
    </source>
</evidence>
<feature type="chain" id="PRO_5013069354" description="Entericidin EcnA/B family protein" evidence="1">
    <location>
        <begin position="35"/>
        <end position="85"/>
    </location>
</feature>
<name>A0A1T4QR29_9BACT</name>
<dbReference type="Proteomes" id="UP000190888">
    <property type="component" value="Unassembled WGS sequence"/>
</dbReference>
<evidence type="ECO:0008006" key="4">
    <source>
        <dbReference type="Google" id="ProtNLM"/>
    </source>
</evidence>
<dbReference type="STRING" id="413434.SAMN04488132_10944"/>
<evidence type="ECO:0000313" key="3">
    <source>
        <dbReference type="Proteomes" id="UP000190888"/>
    </source>
</evidence>
<dbReference type="EMBL" id="FUWH01000009">
    <property type="protein sequence ID" value="SKA06155.1"/>
    <property type="molecule type" value="Genomic_DNA"/>
</dbReference>
<organism evidence="2 3">
    <name type="scientific">Sediminibacterium ginsengisoli</name>
    <dbReference type="NCBI Taxonomy" id="413434"/>
    <lineage>
        <taxon>Bacteria</taxon>
        <taxon>Pseudomonadati</taxon>
        <taxon>Bacteroidota</taxon>
        <taxon>Chitinophagia</taxon>
        <taxon>Chitinophagales</taxon>
        <taxon>Chitinophagaceae</taxon>
        <taxon>Sediminibacterium</taxon>
    </lineage>
</organism>
<keyword evidence="1" id="KW-0732">Signal</keyword>
<feature type="signal peptide" evidence="1">
    <location>
        <begin position="1"/>
        <end position="34"/>
    </location>
</feature>
<gene>
    <name evidence="2" type="ORF">SAMN04488132_10944</name>
</gene>
<reference evidence="2 3" key="1">
    <citation type="submission" date="2017-02" db="EMBL/GenBank/DDBJ databases">
        <authorList>
            <person name="Peterson S.W."/>
        </authorList>
    </citation>
    <scope>NUCLEOTIDE SEQUENCE [LARGE SCALE GENOMIC DNA]</scope>
    <source>
        <strain evidence="2 3">DSM 22335</strain>
    </source>
</reference>
<dbReference type="RefSeq" id="WP_078832150.1">
    <property type="nucleotide sequence ID" value="NZ_FUWH01000009.1"/>
</dbReference>